<evidence type="ECO:0000313" key="2">
    <source>
        <dbReference type="Proteomes" id="UP000005408"/>
    </source>
</evidence>
<dbReference type="EnsemblMetazoa" id="G29576.3">
    <property type="protein sequence ID" value="G29576.3:cds"/>
    <property type="gene ID" value="G29576"/>
</dbReference>
<dbReference type="EnsemblMetazoa" id="G29576.4">
    <property type="protein sequence ID" value="G29576.4:cds"/>
    <property type="gene ID" value="G29576"/>
</dbReference>
<dbReference type="OMA" id="CEGAVSY"/>
<dbReference type="EnsemblMetazoa" id="G29576.5">
    <property type="protein sequence ID" value="G29576.5:cds"/>
    <property type="gene ID" value="G29576"/>
</dbReference>
<accession>A0A8W8LR18</accession>
<organism evidence="1 2">
    <name type="scientific">Magallana gigas</name>
    <name type="common">Pacific oyster</name>
    <name type="synonym">Crassostrea gigas</name>
    <dbReference type="NCBI Taxonomy" id="29159"/>
    <lineage>
        <taxon>Eukaryota</taxon>
        <taxon>Metazoa</taxon>
        <taxon>Spiralia</taxon>
        <taxon>Lophotrochozoa</taxon>
        <taxon>Mollusca</taxon>
        <taxon>Bivalvia</taxon>
        <taxon>Autobranchia</taxon>
        <taxon>Pteriomorphia</taxon>
        <taxon>Ostreida</taxon>
        <taxon>Ostreoidea</taxon>
        <taxon>Ostreidae</taxon>
        <taxon>Magallana</taxon>
    </lineage>
</organism>
<dbReference type="PANTHER" id="PTHR36960">
    <property type="entry name" value="SI:DKEY-32E6.3"/>
    <property type="match status" value="1"/>
</dbReference>
<name>A0A8W8LR18_MAGGI</name>
<reference evidence="1" key="1">
    <citation type="submission" date="2022-08" db="UniProtKB">
        <authorList>
            <consortium name="EnsemblMetazoa"/>
        </authorList>
    </citation>
    <scope>IDENTIFICATION</scope>
    <source>
        <strain evidence="1">05x7-T-G4-1.051#20</strain>
    </source>
</reference>
<sequence>MKNGDMKPITDDIACMDTTNFDNPSGVNNVKTKTGRIDGKRKLVLHFDIRNTVLVADSVTRVSMEQALNSFLTGVAWGKAQNLEWHWHSYTPSLTPPAPGTTTIYKYLEKLLVKTPADRTNLRIATGDFTHTAMGEGFLPVFEEHLHLLRWRHDPVEHLTMSGKNGKQYHYILPSVYRVIHQLYEDGRDFSVVFRTYGLDAKNVLTSLSHGLSGNHPDFLNPLDMKVNTTHGKVYRKPNEPIVFEIKDGKSKNGEEASVYSGDREIYSMLSQAEGICAFQDDFLCWQNNNYHHRTAKPLYIDPYDQTVHHIFFDDNIRTFEHDSIVDVRVFEAPDAKEARSISNQEAAMYETMNMIQADLLQAIKDPEYFVKAVRTCEEKYSKYLDDVSNGS</sequence>
<dbReference type="OrthoDB" id="417678at2759"/>
<proteinExistence type="predicted"/>
<evidence type="ECO:0000313" key="1">
    <source>
        <dbReference type="EnsemblMetazoa" id="G29576.5:cds"/>
    </source>
</evidence>
<dbReference type="AlphaFoldDB" id="A0A8W8LR18"/>
<protein>
    <submittedName>
        <fullName evidence="1">Uncharacterized protein</fullName>
    </submittedName>
</protein>
<dbReference type="Proteomes" id="UP000005408">
    <property type="component" value="Unassembled WGS sequence"/>
</dbReference>
<keyword evidence="2" id="KW-1185">Reference proteome</keyword>
<dbReference type="PANTHER" id="PTHR36960:SF1">
    <property type="entry name" value="SI:DKEY-32E6.3"/>
    <property type="match status" value="1"/>
</dbReference>